<dbReference type="Proteomes" id="UP000230709">
    <property type="component" value="Plasmid pOB3b2"/>
</dbReference>
<evidence type="ECO:0000313" key="1">
    <source>
        <dbReference type="EMBL" id="ATQ70760.1"/>
    </source>
</evidence>
<protein>
    <submittedName>
        <fullName evidence="1">Uncharacterized protein</fullName>
    </submittedName>
</protein>
<evidence type="ECO:0000313" key="2">
    <source>
        <dbReference type="Proteomes" id="UP000230709"/>
    </source>
</evidence>
<keyword evidence="1" id="KW-0614">Plasmid</keyword>
<dbReference type="RefSeq" id="WP_099831980.1">
    <property type="nucleotide sequence ID" value="NZ_CP023739.1"/>
</dbReference>
<geneLocation type="plasmid" evidence="2">
    <name>pob3b2</name>
</geneLocation>
<reference evidence="2" key="1">
    <citation type="submission" date="2017-10" db="EMBL/GenBank/DDBJ databases">
        <title>Completed PacBio SMRT sequence of Methylosinus trichosporium OB3b reveals presence of a third large plasmid.</title>
        <authorList>
            <person name="Charles T.C."/>
            <person name="Lynch M.D.J."/>
            <person name="Heil J.R."/>
            <person name="Cheng J."/>
        </authorList>
    </citation>
    <scope>NUCLEOTIDE SEQUENCE [LARGE SCALE GENOMIC DNA]</scope>
    <source>
        <strain evidence="2">OB3b</strain>
        <plasmid evidence="2">pob3b2</plasmid>
    </source>
</reference>
<gene>
    <name evidence="1" type="ORF">CQW49_22505</name>
</gene>
<dbReference type="AlphaFoldDB" id="A0A2D2D6W5"/>
<organism evidence="1 2">
    <name type="scientific">Methylosinus trichosporium (strain ATCC 35070 / NCIMB 11131 / UNIQEM 75 / OB3b)</name>
    <dbReference type="NCBI Taxonomy" id="595536"/>
    <lineage>
        <taxon>Bacteria</taxon>
        <taxon>Pseudomonadati</taxon>
        <taxon>Pseudomonadota</taxon>
        <taxon>Alphaproteobacteria</taxon>
        <taxon>Hyphomicrobiales</taxon>
        <taxon>Methylocystaceae</taxon>
        <taxon>Methylosinus</taxon>
    </lineage>
</organism>
<dbReference type="KEGG" id="mtw:CQW49_22505"/>
<dbReference type="EMBL" id="CP023739">
    <property type="protein sequence ID" value="ATQ70760.1"/>
    <property type="molecule type" value="Genomic_DNA"/>
</dbReference>
<accession>A0A2D2D6W5</accession>
<name>A0A2D2D6W5_METT3</name>
<sequence>MTVSFYPYIFDAGAEEYLIVETANEIFDLSNANASDLLSVLGFEALWSAPPQPILGFLDRVTAALRKSIDQPSAEIPMTIDRAPGRMTVVDCGRAEGYLNRRLHELSTLVRQGKDAGATHVGWG</sequence>
<keyword evidence="2" id="KW-1185">Reference proteome</keyword>
<proteinExistence type="predicted"/>